<sequence>MPQLPLELPPQSDVAGAPFGTSLQRFPRPARMAATSSVTLICINGDDNQNPARRCLRPGPEPFGRGANTVGMESAQLYVANKFNPYKANLCNDPVVPGERAWLWIGRRT</sequence>
<gene>
    <name evidence="1" type="ORF">ZRA01_29700</name>
</gene>
<evidence type="ECO:0000313" key="2">
    <source>
        <dbReference type="Proteomes" id="UP000318422"/>
    </source>
</evidence>
<proteinExistence type="predicted"/>
<dbReference type="AlphaFoldDB" id="A0A4Y4D0U4"/>
<name>A0A4Y4D0U4_ZOORA</name>
<keyword evidence="2" id="KW-1185">Reference proteome</keyword>
<dbReference type="EMBL" id="BJNV01000057">
    <property type="protein sequence ID" value="GEC96897.1"/>
    <property type="molecule type" value="Genomic_DNA"/>
</dbReference>
<accession>A0A4Y4D0U4</accession>
<organism evidence="1 2">
    <name type="scientific">Zoogloea ramigera</name>
    <dbReference type="NCBI Taxonomy" id="350"/>
    <lineage>
        <taxon>Bacteria</taxon>
        <taxon>Pseudomonadati</taxon>
        <taxon>Pseudomonadota</taxon>
        <taxon>Betaproteobacteria</taxon>
        <taxon>Rhodocyclales</taxon>
        <taxon>Zoogloeaceae</taxon>
        <taxon>Zoogloea</taxon>
    </lineage>
</organism>
<protein>
    <submittedName>
        <fullName evidence="1">Uncharacterized protein</fullName>
    </submittedName>
</protein>
<dbReference type="Proteomes" id="UP000318422">
    <property type="component" value="Unassembled WGS sequence"/>
</dbReference>
<comment type="caution">
    <text evidence="1">The sequence shown here is derived from an EMBL/GenBank/DDBJ whole genome shotgun (WGS) entry which is preliminary data.</text>
</comment>
<evidence type="ECO:0000313" key="1">
    <source>
        <dbReference type="EMBL" id="GEC96897.1"/>
    </source>
</evidence>
<reference evidence="1 2" key="1">
    <citation type="submission" date="2019-06" db="EMBL/GenBank/DDBJ databases">
        <title>Whole genome shotgun sequence of Zoogloea ramigera NBRC 15342.</title>
        <authorList>
            <person name="Hosoyama A."/>
            <person name="Uohara A."/>
            <person name="Ohji S."/>
            <person name="Ichikawa N."/>
        </authorList>
    </citation>
    <scope>NUCLEOTIDE SEQUENCE [LARGE SCALE GENOMIC DNA]</scope>
    <source>
        <strain evidence="1 2">NBRC 15342</strain>
    </source>
</reference>